<dbReference type="OrthoDB" id="165342at2759"/>
<dbReference type="CDD" id="cd14641">
    <property type="entry name" value="DSP_DUSP2"/>
    <property type="match status" value="1"/>
</dbReference>
<dbReference type="SUPFAM" id="SSF52799">
    <property type="entry name" value="(Phosphotyrosine protein) phosphatases II"/>
    <property type="match status" value="1"/>
</dbReference>
<feature type="active site" description="Phosphocysteine intermediate" evidence="11">
    <location>
        <position position="305"/>
    </location>
</feature>
<evidence type="ECO:0000313" key="17">
    <source>
        <dbReference type="Proteomes" id="UP000006718"/>
    </source>
</evidence>
<dbReference type="Pfam" id="PF00782">
    <property type="entry name" value="DSPc"/>
    <property type="match status" value="1"/>
</dbReference>
<dbReference type="SMART" id="SM00404">
    <property type="entry name" value="PTPc_motif"/>
    <property type="match status" value="1"/>
</dbReference>
<evidence type="ECO:0000256" key="3">
    <source>
        <dbReference type="ARBA" id="ARBA00022801"/>
    </source>
</evidence>
<feature type="domain" description="Tyrosine specific protein phosphatases" evidence="14">
    <location>
        <begin position="285"/>
        <end position="339"/>
    </location>
</feature>
<organism evidence="16 17">
    <name type="scientific">Macaca mulatta</name>
    <name type="common">Rhesus macaque</name>
    <dbReference type="NCBI Taxonomy" id="9544"/>
    <lineage>
        <taxon>Eukaryota</taxon>
        <taxon>Metazoa</taxon>
        <taxon>Chordata</taxon>
        <taxon>Craniata</taxon>
        <taxon>Vertebrata</taxon>
        <taxon>Euteleostomi</taxon>
        <taxon>Mammalia</taxon>
        <taxon>Eutheria</taxon>
        <taxon>Euarchontoglires</taxon>
        <taxon>Primates</taxon>
        <taxon>Haplorrhini</taxon>
        <taxon>Catarrhini</taxon>
        <taxon>Cercopithecidae</taxon>
        <taxon>Cercopithecinae</taxon>
        <taxon>Macaca</taxon>
    </lineage>
</organism>
<dbReference type="SMART" id="SM00195">
    <property type="entry name" value="DSPc"/>
    <property type="match status" value="1"/>
</dbReference>
<dbReference type="InterPro" id="IPR036873">
    <property type="entry name" value="Rhodanese-like_dom_sf"/>
</dbReference>
<evidence type="ECO:0000256" key="11">
    <source>
        <dbReference type="PIRSR" id="PIRSR000939-1"/>
    </source>
</evidence>
<dbReference type="InterPro" id="IPR000340">
    <property type="entry name" value="Dual-sp_phosphatase_cat-dom"/>
</dbReference>
<comment type="similarity">
    <text evidence="2 10">Belongs to the protein-tyrosine phosphatase family. Non-receptor class dual specificity subfamily.</text>
</comment>
<gene>
    <name evidence="16 18" type="primary">DUSP2</name>
</gene>
<comment type="subcellular location">
    <subcellularLocation>
        <location evidence="1">Nucleus</location>
    </subcellularLocation>
</comment>
<comment type="subunit">
    <text evidence="9">Interacts with MAPK14; this interaction does not lead to catalytic activation of DUSP2 and dephosphrylation of MAPK14.</text>
</comment>
<evidence type="ECO:0000259" key="13">
    <source>
        <dbReference type="PROSITE" id="PS50054"/>
    </source>
</evidence>
<reference evidence="16" key="2">
    <citation type="submission" date="2019-01" db="EMBL/GenBank/DDBJ databases">
        <authorList>
            <person name="Graves T."/>
            <person name="Eichler E.E."/>
            <person name="Wilson R.K."/>
        </authorList>
    </citation>
    <scope>NUCLEOTIDE SEQUENCE [LARGE SCALE GENOMIC DNA]</scope>
    <source>
        <strain evidence="16">17573</strain>
    </source>
</reference>
<feature type="compositionally biased region" description="Basic and acidic residues" evidence="12">
    <location>
        <begin position="31"/>
        <end position="43"/>
    </location>
</feature>
<evidence type="ECO:0000256" key="7">
    <source>
        <dbReference type="ARBA" id="ARBA00051341"/>
    </source>
</evidence>
<dbReference type="RefSeq" id="XP_001111118.4">
    <property type="nucleotide sequence ID" value="XM_001111118.4"/>
</dbReference>
<dbReference type="EC" id="3.1.3.48" evidence="10"/>
<keyword evidence="5" id="KW-0539">Nucleus</keyword>
<dbReference type="KEGG" id="mcc:718442"/>
<dbReference type="GeneID" id="718442"/>
<dbReference type="PROSITE" id="PS50054">
    <property type="entry name" value="TYR_PHOSPHATASE_DUAL"/>
    <property type="match status" value="1"/>
</dbReference>
<dbReference type="Ensembl" id="ENSMMUT00000097697.1">
    <property type="protein sequence ID" value="ENSMMUP00000066901.1"/>
    <property type="gene ID" value="ENSMMUG00000049314.1"/>
</dbReference>
<dbReference type="Pfam" id="PF00581">
    <property type="entry name" value="Rhodanese"/>
    <property type="match status" value="1"/>
</dbReference>
<name>A0A5F7ZNZ7_MACMU</name>
<dbReference type="PANTHER" id="PTHR10159">
    <property type="entry name" value="DUAL SPECIFICITY PROTEIN PHOSPHATASE"/>
    <property type="match status" value="1"/>
</dbReference>
<comment type="catalytic activity">
    <reaction evidence="6">
        <text>O-phospho-L-threonyl-[protein] + H2O = L-threonyl-[protein] + phosphate</text>
        <dbReference type="Rhea" id="RHEA:47004"/>
        <dbReference type="Rhea" id="RHEA-COMP:11060"/>
        <dbReference type="Rhea" id="RHEA-COMP:11605"/>
        <dbReference type="ChEBI" id="CHEBI:15377"/>
        <dbReference type="ChEBI" id="CHEBI:30013"/>
        <dbReference type="ChEBI" id="CHEBI:43474"/>
        <dbReference type="ChEBI" id="CHEBI:61977"/>
        <dbReference type="EC" id="3.1.3.16"/>
    </reaction>
    <physiologicalReaction direction="left-to-right" evidence="6">
        <dbReference type="Rhea" id="RHEA:47005"/>
    </physiologicalReaction>
</comment>
<evidence type="ECO:0000256" key="1">
    <source>
        <dbReference type="ARBA" id="ARBA00004123"/>
    </source>
</evidence>
<dbReference type="Gene3D" id="3.40.250.10">
    <property type="entry name" value="Rhodanese-like domain"/>
    <property type="match status" value="1"/>
</dbReference>
<comment type="function">
    <text evidence="8">Dephosphorylates both phosphorylated Thr and Tyr residues in MAPK1, and dephosphorylation of phosphotyrosine is slightly faster than that of phosphothreonine. Can dephosphorylate MAPK1.</text>
</comment>
<dbReference type="VGNC" id="VGNC:106150">
    <property type="gene designation" value="DUSP2"/>
</dbReference>
<evidence type="ECO:0000256" key="9">
    <source>
        <dbReference type="ARBA" id="ARBA00065606"/>
    </source>
</evidence>
<dbReference type="FunFam" id="3.90.190.10:FF:000015">
    <property type="entry name" value="Dual specificity phosphatase 4"/>
    <property type="match status" value="1"/>
</dbReference>
<evidence type="ECO:0000256" key="8">
    <source>
        <dbReference type="ARBA" id="ARBA00057539"/>
    </source>
</evidence>
<dbReference type="AlphaFoldDB" id="A0A5F7ZNZ7"/>
<dbReference type="InterPro" id="IPR003595">
    <property type="entry name" value="Tyr_Pase_cat"/>
</dbReference>
<dbReference type="Bgee" id="ENSMMUG00000049314">
    <property type="expression patterns" value="Expressed in spermatocyte and 11 other cell types or tissues"/>
</dbReference>
<dbReference type="InterPro" id="IPR020422">
    <property type="entry name" value="TYR_PHOSPHATASE_DUAL_dom"/>
</dbReference>
<dbReference type="PaxDb" id="9544-ENSMMUP00000014196"/>
<evidence type="ECO:0000313" key="18">
    <source>
        <dbReference type="VGNC" id="VGNC:106150"/>
    </source>
</evidence>
<keyword evidence="17" id="KW-1185">Reference proteome</keyword>
<dbReference type="SUPFAM" id="SSF52821">
    <property type="entry name" value="Rhodanese/Cell cycle control phosphatase"/>
    <property type="match status" value="1"/>
</dbReference>
<accession>A0A5F7ZNZ7</accession>
<evidence type="ECO:0000256" key="2">
    <source>
        <dbReference type="ARBA" id="ARBA00008601"/>
    </source>
</evidence>
<dbReference type="SMART" id="SM00450">
    <property type="entry name" value="RHOD"/>
    <property type="match status" value="1"/>
</dbReference>
<proteinExistence type="inferred from homology"/>
<feature type="domain" description="Rhodanese" evidence="15">
    <location>
        <begin position="70"/>
        <end position="191"/>
    </location>
</feature>
<dbReference type="Proteomes" id="UP000006718">
    <property type="component" value="Chromosome 13"/>
</dbReference>
<dbReference type="PRINTS" id="PR01764">
    <property type="entry name" value="MAPKPHPHTASE"/>
</dbReference>
<keyword evidence="4 10" id="KW-0904">Protein phosphatase</keyword>
<comment type="catalytic activity">
    <reaction evidence="7">
        <text>O-phospho-L-tyrosyl-[protein] + H2O = L-tyrosyl-[protein] + phosphate</text>
        <dbReference type="Rhea" id="RHEA:10684"/>
        <dbReference type="Rhea" id="RHEA-COMP:10136"/>
        <dbReference type="Rhea" id="RHEA-COMP:20101"/>
        <dbReference type="ChEBI" id="CHEBI:15377"/>
        <dbReference type="ChEBI" id="CHEBI:43474"/>
        <dbReference type="ChEBI" id="CHEBI:46858"/>
        <dbReference type="ChEBI" id="CHEBI:61978"/>
        <dbReference type="EC" id="3.1.3.48"/>
    </reaction>
    <physiologicalReaction direction="left-to-right" evidence="7">
        <dbReference type="Rhea" id="RHEA:10685"/>
    </physiologicalReaction>
</comment>
<sequence length="362" mass="39627">MVSRRPAQGYLTRTAAEGARSRPLRQRHRHESPGRGNERKEEEAPAAMGLEAARELECAALGALLREPREAERTLLLDCRPFLAFCRRHVRAARPVPWNALLRRRARGPPAAVLACLLPDRALRTRLGRGELARAVVLDEGSASVAELRPDGPAHVLLAALLHETRAGPTAVFFLRGGFDGFQGCCPDLCSEAPAPALPPPAGSKTSCSDPRAPIYDQGGPVEILPYLFLGSCSHSSDLQGLQACGITAVLNVSASCPNHFEGLFRYKSIPVEDNQMVEISAWFQEAIGFIDWVKNSGGRVLVHCQAGISRSATICLAYLMQSRRVRLDEAFDFVKQRRGIISPNFSFMGQLLQFETQVLCH</sequence>
<dbReference type="ExpressionAtlas" id="A0A5F7ZNZ7">
    <property type="expression patterns" value="baseline"/>
</dbReference>
<dbReference type="CDD" id="cd01446">
    <property type="entry name" value="DSP_MapKP"/>
    <property type="match status" value="1"/>
</dbReference>
<evidence type="ECO:0000259" key="15">
    <source>
        <dbReference type="PROSITE" id="PS50206"/>
    </source>
</evidence>
<feature type="region of interest" description="Disordered" evidence="12">
    <location>
        <begin position="1"/>
        <end position="47"/>
    </location>
</feature>
<evidence type="ECO:0000256" key="12">
    <source>
        <dbReference type="SAM" id="MobiDB-lite"/>
    </source>
</evidence>
<reference evidence="17" key="1">
    <citation type="journal article" date="2007" name="Science">
        <title>Evolutionary and biomedical insights from the rhesus macaque genome.</title>
        <authorList>
            <person name="Gibbs R.A."/>
            <person name="Rogers J."/>
            <person name="Katze M.G."/>
            <person name="Bumgarner R."/>
            <person name="Weinstock G.M."/>
            <person name="Mardis E.R."/>
            <person name="Remington K.A."/>
            <person name="Strausberg R.L."/>
            <person name="Venter J.C."/>
            <person name="Wilson R.K."/>
            <person name="Batzer M.A."/>
            <person name="Bustamante C.D."/>
            <person name="Eichler E.E."/>
            <person name="Hahn M.W."/>
            <person name="Hardison R.C."/>
            <person name="Makova K.D."/>
            <person name="Miller W."/>
            <person name="Milosavljevic A."/>
            <person name="Palermo R.E."/>
            <person name="Siepel A."/>
            <person name="Sikela J.M."/>
            <person name="Attaway T."/>
            <person name="Bell S."/>
            <person name="Bernard K.E."/>
            <person name="Buhay C.J."/>
            <person name="Chandrabose M.N."/>
            <person name="Dao M."/>
            <person name="Davis C."/>
            <person name="Delehaunty K.D."/>
            <person name="Ding Y."/>
            <person name="Dinh H.H."/>
            <person name="Dugan-Rocha S."/>
            <person name="Fulton L.A."/>
            <person name="Gabisi R.A."/>
            <person name="Garner T.T."/>
            <person name="Godfrey J."/>
            <person name="Hawes A.C."/>
            <person name="Hernandez J."/>
            <person name="Hines S."/>
            <person name="Holder M."/>
            <person name="Hume J."/>
            <person name="Jhangiani S.N."/>
            <person name="Joshi V."/>
            <person name="Khan Z.M."/>
            <person name="Kirkness E.F."/>
            <person name="Cree A."/>
            <person name="Fowler R.G."/>
            <person name="Lee S."/>
            <person name="Lewis L.R."/>
            <person name="Li Z."/>
            <person name="Liu Y.-S."/>
            <person name="Moore S.M."/>
            <person name="Muzny D."/>
            <person name="Nazareth L.V."/>
            <person name="Ngo D.N."/>
            <person name="Okwuonu G.O."/>
            <person name="Pai G."/>
            <person name="Parker D."/>
            <person name="Paul H.A."/>
            <person name="Pfannkoch C."/>
            <person name="Pohl C.S."/>
            <person name="Rogers Y.-H.C."/>
            <person name="Ruiz S.J."/>
            <person name="Sabo A."/>
            <person name="Santibanez J."/>
            <person name="Schneider B.W."/>
            <person name="Smith S.M."/>
            <person name="Sodergren E."/>
            <person name="Svatek A.F."/>
            <person name="Utterback T.R."/>
            <person name="Vattathil S."/>
            <person name="Warren W."/>
            <person name="White C.S."/>
            <person name="Chinwalla A.T."/>
            <person name="Feng Y."/>
            <person name="Halpern A.L."/>
            <person name="Hillier L.W."/>
            <person name="Huang X."/>
            <person name="Minx P."/>
            <person name="Nelson J.O."/>
            <person name="Pepin K.H."/>
            <person name="Qin X."/>
            <person name="Sutton G.G."/>
            <person name="Venter E."/>
            <person name="Walenz B.P."/>
            <person name="Wallis J.W."/>
            <person name="Worley K.C."/>
            <person name="Yang S.-P."/>
            <person name="Jones S.M."/>
            <person name="Marra M.A."/>
            <person name="Rocchi M."/>
            <person name="Schein J.E."/>
            <person name="Baertsch R."/>
            <person name="Clarke L."/>
            <person name="Csuros M."/>
            <person name="Glasscock J."/>
            <person name="Harris R.A."/>
            <person name="Havlak P."/>
            <person name="Jackson A.R."/>
            <person name="Jiang H."/>
            <person name="Liu Y."/>
            <person name="Messina D.N."/>
            <person name="Shen Y."/>
            <person name="Song H.X.-Z."/>
            <person name="Wylie T."/>
            <person name="Zhang L."/>
            <person name="Birney E."/>
            <person name="Han K."/>
            <person name="Konkel M.K."/>
            <person name="Lee J."/>
            <person name="Smit A.F.A."/>
            <person name="Ullmer B."/>
            <person name="Wang H."/>
            <person name="Xing J."/>
            <person name="Burhans R."/>
            <person name="Cheng Z."/>
            <person name="Karro J.E."/>
            <person name="Ma J."/>
            <person name="Raney B."/>
            <person name="She X."/>
            <person name="Cox M.J."/>
            <person name="Demuth J.P."/>
            <person name="Dumas L.J."/>
            <person name="Han S.-G."/>
            <person name="Hopkins J."/>
            <person name="Karimpour-Fard A."/>
            <person name="Kim Y.H."/>
            <person name="Pollack J.R."/>
            <person name="Vinar T."/>
            <person name="Addo-Quaye C."/>
            <person name="Degenhardt J."/>
            <person name="Denby A."/>
            <person name="Hubisz M.J."/>
            <person name="Indap A."/>
            <person name="Kosiol C."/>
            <person name="Lahn B.T."/>
            <person name="Lawson H.A."/>
            <person name="Marklein A."/>
            <person name="Nielsen R."/>
            <person name="Vallender E.J."/>
            <person name="Clark A.G."/>
            <person name="Ferguson B."/>
            <person name="Hernandez R.D."/>
            <person name="Hirani K."/>
            <person name="Kehrer-Sawatzki H."/>
            <person name="Kolb J."/>
            <person name="Patil S."/>
            <person name="Pu L.-L."/>
            <person name="Ren Y."/>
            <person name="Smith D.G."/>
            <person name="Wheeler D.A."/>
            <person name="Schenck I."/>
            <person name="Ball E.V."/>
            <person name="Chen R."/>
            <person name="Cooper D.N."/>
            <person name="Giardine B."/>
            <person name="Hsu F."/>
            <person name="Kent W.J."/>
            <person name="Lesk A."/>
            <person name="Nelson D.L."/>
            <person name="O'brien W.E."/>
            <person name="Pruefer K."/>
            <person name="Stenson P.D."/>
            <person name="Wallace J.C."/>
            <person name="Ke H."/>
            <person name="Liu X.-M."/>
            <person name="Wang P."/>
            <person name="Xiang A.P."/>
            <person name="Yang F."/>
            <person name="Barber G.P."/>
            <person name="Haussler D."/>
            <person name="Karolchik D."/>
            <person name="Kern A.D."/>
            <person name="Kuhn R.M."/>
            <person name="Smith K.E."/>
            <person name="Zwieg A.S."/>
        </authorList>
    </citation>
    <scope>NUCLEOTIDE SEQUENCE [LARGE SCALE GENOMIC DNA]</scope>
    <source>
        <strain evidence="17">17573</strain>
    </source>
</reference>
<dbReference type="PROSITE" id="PS50206">
    <property type="entry name" value="RHODANESE_3"/>
    <property type="match status" value="1"/>
</dbReference>
<dbReference type="Gene3D" id="3.90.190.10">
    <property type="entry name" value="Protein tyrosine phosphatase superfamily"/>
    <property type="match status" value="1"/>
</dbReference>
<dbReference type="GO" id="GO:0004725">
    <property type="term" value="F:protein tyrosine phosphatase activity"/>
    <property type="evidence" value="ECO:0007669"/>
    <property type="project" value="UniProtKB-EC"/>
</dbReference>
<dbReference type="InterPro" id="IPR016130">
    <property type="entry name" value="Tyr_Pase_AS"/>
</dbReference>
<dbReference type="PROSITE" id="PS00383">
    <property type="entry name" value="TYR_PHOSPHATASE_1"/>
    <property type="match status" value="1"/>
</dbReference>
<dbReference type="VEuPathDB" id="HostDB:ENSMMUG00000049314"/>
<reference evidence="16" key="3">
    <citation type="submission" date="2025-08" db="UniProtKB">
        <authorList>
            <consortium name="Ensembl"/>
        </authorList>
    </citation>
    <scope>IDENTIFICATION</scope>
    <source>
        <strain evidence="16">17573</strain>
    </source>
</reference>
<dbReference type="InterPro" id="IPR001763">
    <property type="entry name" value="Rhodanese-like_dom"/>
</dbReference>
<evidence type="ECO:0000313" key="16">
    <source>
        <dbReference type="Ensembl" id="ENSMMUP00000066901.1"/>
    </source>
</evidence>
<dbReference type="CTD" id="1844"/>
<dbReference type="FunFam" id="3.40.250.10:FF:000034">
    <property type="entry name" value="Dual specificity phosphatase 2"/>
    <property type="match status" value="1"/>
</dbReference>
<evidence type="ECO:0000256" key="10">
    <source>
        <dbReference type="PIRNR" id="PIRNR000939"/>
    </source>
</evidence>
<dbReference type="PANTHER" id="PTHR10159:SF109">
    <property type="entry name" value="DUAL SPECIFICITY PROTEIN PHOSPHATASE 2"/>
    <property type="match status" value="1"/>
</dbReference>
<dbReference type="InterPro" id="IPR029021">
    <property type="entry name" value="Prot-tyrosine_phosphatase-like"/>
</dbReference>
<protein>
    <recommendedName>
        <fullName evidence="10">Dual specificity protein phosphatase</fullName>
        <ecNumber evidence="10">3.1.3.16</ecNumber>
        <ecNumber evidence="10">3.1.3.48</ecNumber>
    </recommendedName>
</protein>
<feature type="domain" description="Tyrosine-protein phosphatase" evidence="13">
    <location>
        <begin position="220"/>
        <end position="361"/>
    </location>
</feature>
<keyword evidence="3 10" id="KW-0378">Hydrolase</keyword>
<evidence type="ECO:0000259" key="14">
    <source>
        <dbReference type="PROSITE" id="PS50056"/>
    </source>
</evidence>
<dbReference type="PROSITE" id="PS50056">
    <property type="entry name" value="TYR_PHOSPHATASE_2"/>
    <property type="match status" value="1"/>
</dbReference>
<dbReference type="GO" id="GO:0017017">
    <property type="term" value="F:MAP kinase tyrosine/serine/threonine phosphatase activity"/>
    <property type="evidence" value="ECO:0007669"/>
    <property type="project" value="InterPro"/>
</dbReference>
<dbReference type="PIRSF" id="PIRSF000939">
    <property type="entry name" value="MAPK_Ptase"/>
    <property type="match status" value="1"/>
</dbReference>
<dbReference type="GO" id="GO:0004722">
    <property type="term" value="F:protein serine/threonine phosphatase activity"/>
    <property type="evidence" value="ECO:0007669"/>
    <property type="project" value="UniProtKB-EC"/>
</dbReference>
<dbReference type="InterPro" id="IPR000387">
    <property type="entry name" value="Tyr_Pase_dom"/>
</dbReference>
<dbReference type="GO" id="GO:0005634">
    <property type="term" value="C:nucleus"/>
    <property type="evidence" value="ECO:0007669"/>
    <property type="project" value="UniProtKB-SubCell"/>
</dbReference>
<dbReference type="GeneTree" id="ENSGT00940000161605"/>
<evidence type="ECO:0000256" key="5">
    <source>
        <dbReference type="ARBA" id="ARBA00023242"/>
    </source>
</evidence>
<dbReference type="EC" id="3.1.3.16" evidence="10"/>
<evidence type="ECO:0000256" key="4">
    <source>
        <dbReference type="ARBA" id="ARBA00022912"/>
    </source>
</evidence>
<evidence type="ECO:0000256" key="6">
    <source>
        <dbReference type="ARBA" id="ARBA00048832"/>
    </source>
</evidence>
<reference evidence="16" key="4">
    <citation type="submission" date="2025-09" db="UniProtKB">
        <authorList>
            <consortium name="Ensembl"/>
        </authorList>
    </citation>
    <scope>IDENTIFICATION</scope>
    <source>
        <strain evidence="16">17573</strain>
    </source>
</reference>
<dbReference type="InterPro" id="IPR008343">
    <property type="entry name" value="MKP"/>
</dbReference>